<name>A0A7Y6A5N5_9CELL</name>
<organism evidence="3 4">
    <name type="scientific">Cellulomonas humilata</name>
    <dbReference type="NCBI Taxonomy" id="144055"/>
    <lineage>
        <taxon>Bacteria</taxon>
        <taxon>Bacillati</taxon>
        <taxon>Actinomycetota</taxon>
        <taxon>Actinomycetes</taxon>
        <taxon>Micrococcales</taxon>
        <taxon>Cellulomonadaceae</taxon>
        <taxon>Cellulomonas</taxon>
    </lineage>
</organism>
<dbReference type="CDD" id="cd04662">
    <property type="entry name" value="NUDIX_Hydrolase"/>
    <property type="match status" value="1"/>
</dbReference>
<dbReference type="InterPro" id="IPR000086">
    <property type="entry name" value="NUDIX_hydrolase_dom"/>
</dbReference>
<dbReference type="GO" id="GO:0004081">
    <property type="term" value="F:bis(5'-nucleosyl)-tetraphosphatase (asymmetrical) activity"/>
    <property type="evidence" value="ECO:0007669"/>
    <property type="project" value="TreeGrafter"/>
</dbReference>
<keyword evidence="4" id="KW-1185">Reference proteome</keyword>
<proteinExistence type="predicted"/>
<dbReference type="EMBL" id="JABMCI010000070">
    <property type="protein sequence ID" value="NUU19335.1"/>
    <property type="molecule type" value="Genomic_DNA"/>
</dbReference>
<dbReference type="InterPro" id="IPR015797">
    <property type="entry name" value="NUDIX_hydrolase-like_dom_sf"/>
</dbReference>
<dbReference type="InterPro" id="IPR020084">
    <property type="entry name" value="NUDIX_hydrolase_CS"/>
</dbReference>
<dbReference type="PANTHER" id="PTHR21340">
    <property type="entry name" value="DIADENOSINE 5,5-P1,P4-TETRAPHOSPHATE PYROPHOSPHOHYDROLASE MUTT"/>
    <property type="match status" value="1"/>
</dbReference>
<dbReference type="PROSITE" id="PS00893">
    <property type="entry name" value="NUDIX_BOX"/>
    <property type="match status" value="1"/>
</dbReference>
<protein>
    <submittedName>
        <fullName evidence="3">NUDIX domain-containing protein</fullName>
    </submittedName>
</protein>
<dbReference type="GO" id="GO:0006754">
    <property type="term" value="P:ATP biosynthetic process"/>
    <property type="evidence" value="ECO:0007669"/>
    <property type="project" value="TreeGrafter"/>
</dbReference>
<keyword evidence="1" id="KW-0378">Hydrolase</keyword>
<feature type="domain" description="Nudix hydrolase" evidence="2">
    <location>
        <begin position="2"/>
        <end position="150"/>
    </location>
</feature>
<dbReference type="Pfam" id="PF00293">
    <property type="entry name" value="NUDIX"/>
    <property type="match status" value="1"/>
</dbReference>
<accession>A0A7Y6A5N5</accession>
<dbReference type="Proteomes" id="UP000565724">
    <property type="component" value="Unassembled WGS sequence"/>
</dbReference>
<evidence type="ECO:0000259" key="2">
    <source>
        <dbReference type="PROSITE" id="PS51462"/>
    </source>
</evidence>
<evidence type="ECO:0000256" key="1">
    <source>
        <dbReference type="ARBA" id="ARBA00022801"/>
    </source>
</evidence>
<dbReference type="GO" id="GO:0006167">
    <property type="term" value="P:AMP biosynthetic process"/>
    <property type="evidence" value="ECO:0007669"/>
    <property type="project" value="TreeGrafter"/>
</dbReference>
<dbReference type="AlphaFoldDB" id="A0A7Y6A5N5"/>
<sequence length="154" mass="16420">MSARTSAGILLFRRTAGLEVLLGHMGGPFWARKDEGAWTIPKGEPSPGEDPFQTALREFAEELGVAAPSSEPLPLGDVKQSGGKVVTAWALEGDLDASEIASNLVEVAWPPRSGKTLLVPELDRAGWFAPDDARRLVVKAQAAFVDRLEEALGS</sequence>
<dbReference type="PROSITE" id="PS51462">
    <property type="entry name" value="NUDIX"/>
    <property type="match status" value="1"/>
</dbReference>
<gene>
    <name evidence="3" type="ORF">HP550_18975</name>
</gene>
<dbReference type="InterPro" id="IPR051325">
    <property type="entry name" value="Nudix_hydrolase_domain"/>
</dbReference>
<reference evidence="3 4" key="1">
    <citation type="submission" date="2020-05" db="EMBL/GenBank/DDBJ databases">
        <title>Genome Sequencing of Type Strains.</title>
        <authorList>
            <person name="Lemaire J.F."/>
            <person name="Inderbitzin P."/>
            <person name="Gregorio O.A."/>
            <person name="Collins S.B."/>
            <person name="Wespe N."/>
            <person name="Knight-Connoni V."/>
        </authorList>
    </citation>
    <scope>NUCLEOTIDE SEQUENCE [LARGE SCALE GENOMIC DNA]</scope>
    <source>
        <strain evidence="3 4">ATCC 25174</strain>
    </source>
</reference>
<evidence type="ECO:0000313" key="4">
    <source>
        <dbReference type="Proteomes" id="UP000565724"/>
    </source>
</evidence>
<dbReference type="RefSeq" id="WP_175349226.1">
    <property type="nucleotide sequence ID" value="NZ_JABMCI010000070.1"/>
</dbReference>
<dbReference type="SUPFAM" id="SSF55811">
    <property type="entry name" value="Nudix"/>
    <property type="match status" value="1"/>
</dbReference>
<dbReference type="PANTHER" id="PTHR21340:SF7">
    <property type="entry name" value="NUDIX HYDROLASE DOMAIN-CONTAINING PROTEIN"/>
    <property type="match status" value="1"/>
</dbReference>
<dbReference type="Gene3D" id="3.90.79.10">
    <property type="entry name" value="Nucleoside Triphosphate Pyrophosphohydrolase"/>
    <property type="match status" value="1"/>
</dbReference>
<evidence type="ECO:0000313" key="3">
    <source>
        <dbReference type="EMBL" id="NUU19335.1"/>
    </source>
</evidence>
<comment type="caution">
    <text evidence="3">The sequence shown here is derived from an EMBL/GenBank/DDBJ whole genome shotgun (WGS) entry which is preliminary data.</text>
</comment>